<evidence type="ECO:0000259" key="2">
    <source>
        <dbReference type="PROSITE" id="PS50894"/>
    </source>
</evidence>
<gene>
    <name evidence="3" type="ORF">DPQ33_12085</name>
</gene>
<dbReference type="Proteomes" id="UP000448292">
    <property type="component" value="Unassembled WGS sequence"/>
</dbReference>
<dbReference type="RefSeq" id="WP_144303483.1">
    <property type="nucleotide sequence ID" value="NZ_QMIE01000011.1"/>
</dbReference>
<reference evidence="3 4" key="1">
    <citation type="submission" date="2018-06" db="EMBL/GenBank/DDBJ databases">
        <title>Complete genome of Desulfovibrio indonesiensis P37SLT.</title>
        <authorList>
            <person name="Crispim J.S."/>
            <person name="Vidigal P.M.P."/>
            <person name="Silva L.C.F."/>
            <person name="Laguardia C.N."/>
            <person name="Araujo L.C."/>
            <person name="Dias R.S."/>
            <person name="Sousa M.P."/>
            <person name="Paula S.O."/>
            <person name="Silva C."/>
        </authorList>
    </citation>
    <scope>NUCLEOTIDE SEQUENCE [LARGE SCALE GENOMIC DNA]</scope>
    <source>
        <strain evidence="3 4">P37SLT</strain>
    </source>
</reference>
<dbReference type="Pfam" id="PF01627">
    <property type="entry name" value="Hpt"/>
    <property type="match status" value="1"/>
</dbReference>
<comment type="caution">
    <text evidence="3">The sequence shown here is derived from an EMBL/GenBank/DDBJ whole genome shotgun (WGS) entry which is preliminary data.</text>
</comment>
<feature type="modified residue" description="Phosphohistidine" evidence="1">
    <location>
        <position position="55"/>
    </location>
</feature>
<sequence>MDHLETTETLARLGGDAQLLGELYAAFSLDAPSKLEKLGNALARNDHAEARKQAHALKGAAAAVGALQTRALAERLEKTVHDLTEAEADSLQAELAHEVRATIQAMDQSAKKATK</sequence>
<organism evidence="3 4">
    <name type="scientific">Oceanidesulfovibrio indonesiensis</name>
    <dbReference type="NCBI Taxonomy" id="54767"/>
    <lineage>
        <taxon>Bacteria</taxon>
        <taxon>Pseudomonadati</taxon>
        <taxon>Thermodesulfobacteriota</taxon>
        <taxon>Desulfovibrionia</taxon>
        <taxon>Desulfovibrionales</taxon>
        <taxon>Desulfovibrionaceae</taxon>
        <taxon>Oceanidesulfovibrio</taxon>
    </lineage>
</organism>
<feature type="domain" description="HPt" evidence="2">
    <location>
        <begin position="16"/>
        <end position="115"/>
    </location>
</feature>
<evidence type="ECO:0000256" key="1">
    <source>
        <dbReference type="PROSITE-ProRule" id="PRU00110"/>
    </source>
</evidence>
<evidence type="ECO:0000313" key="3">
    <source>
        <dbReference type="EMBL" id="TVM16359.1"/>
    </source>
</evidence>
<dbReference type="GO" id="GO:0000160">
    <property type="term" value="P:phosphorelay signal transduction system"/>
    <property type="evidence" value="ECO:0007669"/>
    <property type="project" value="InterPro"/>
</dbReference>
<dbReference type="InterPro" id="IPR036641">
    <property type="entry name" value="HPT_dom_sf"/>
</dbReference>
<dbReference type="SUPFAM" id="SSF47226">
    <property type="entry name" value="Histidine-containing phosphotransfer domain, HPT domain"/>
    <property type="match status" value="1"/>
</dbReference>
<dbReference type="EMBL" id="QMIE01000011">
    <property type="protein sequence ID" value="TVM16359.1"/>
    <property type="molecule type" value="Genomic_DNA"/>
</dbReference>
<dbReference type="InterPro" id="IPR008207">
    <property type="entry name" value="Sig_transdc_His_kin_Hpt_dom"/>
</dbReference>
<dbReference type="OrthoDB" id="214330at2"/>
<keyword evidence="1" id="KW-0597">Phosphoprotein</keyword>
<dbReference type="PROSITE" id="PS50894">
    <property type="entry name" value="HPT"/>
    <property type="match status" value="1"/>
</dbReference>
<name>A0A7M3MCX5_9BACT</name>
<accession>A0A7M3MCX5</accession>
<dbReference type="Gene3D" id="1.20.120.160">
    <property type="entry name" value="HPT domain"/>
    <property type="match status" value="1"/>
</dbReference>
<dbReference type="GO" id="GO:0004672">
    <property type="term" value="F:protein kinase activity"/>
    <property type="evidence" value="ECO:0007669"/>
    <property type="project" value="UniProtKB-ARBA"/>
</dbReference>
<evidence type="ECO:0000313" key="4">
    <source>
        <dbReference type="Proteomes" id="UP000448292"/>
    </source>
</evidence>
<dbReference type="AlphaFoldDB" id="A0A7M3MCX5"/>
<proteinExistence type="predicted"/>
<protein>
    <recommendedName>
        <fullName evidence="2">HPt domain-containing protein</fullName>
    </recommendedName>
</protein>
<keyword evidence="4" id="KW-1185">Reference proteome</keyword>